<protein>
    <submittedName>
        <fullName evidence="2">Uncharacterized protein</fullName>
    </submittedName>
</protein>
<accession>A0A7J8YVI9</accession>
<evidence type="ECO:0000256" key="1">
    <source>
        <dbReference type="SAM" id="MobiDB-lite"/>
    </source>
</evidence>
<evidence type="ECO:0000313" key="2">
    <source>
        <dbReference type="EMBL" id="MBA0703134.1"/>
    </source>
</evidence>
<proteinExistence type="predicted"/>
<reference evidence="2 3" key="1">
    <citation type="journal article" date="2019" name="Genome Biol. Evol.">
        <title>Insights into the evolution of the New World diploid cottons (Gossypium, subgenus Houzingenia) based on genome sequencing.</title>
        <authorList>
            <person name="Grover C.E."/>
            <person name="Arick M.A. 2nd"/>
            <person name="Thrash A."/>
            <person name="Conover J.L."/>
            <person name="Sanders W.S."/>
            <person name="Peterson D.G."/>
            <person name="Frelichowski J.E."/>
            <person name="Scheffler J.A."/>
            <person name="Scheffler B.E."/>
            <person name="Wendel J.F."/>
        </authorList>
    </citation>
    <scope>NUCLEOTIDE SEQUENCE [LARGE SCALE GENOMIC DNA]</scope>
    <source>
        <strain evidence="2">185</strain>
        <tissue evidence="2">Leaf</tissue>
    </source>
</reference>
<gene>
    <name evidence="2" type="ORF">Goari_000083</name>
</gene>
<evidence type="ECO:0000313" key="3">
    <source>
        <dbReference type="Proteomes" id="UP000593577"/>
    </source>
</evidence>
<keyword evidence="3" id="KW-1185">Reference proteome</keyword>
<dbReference type="EMBL" id="JABFAA010355425">
    <property type="protein sequence ID" value="MBA0703134.1"/>
    <property type="molecule type" value="Genomic_DNA"/>
</dbReference>
<dbReference type="AlphaFoldDB" id="A0A7J8YVI9"/>
<dbReference type="Proteomes" id="UP000593577">
    <property type="component" value="Unassembled WGS sequence"/>
</dbReference>
<sequence>MAISSEDHKKAEDDLPYSLTMNQCYYTGDEAMSKDGGSSTEVPRKDQHKEKETSLEKTPIFLETNNIRQISGDSIANLSPQITLLI</sequence>
<comment type="caution">
    <text evidence="2">The sequence shown here is derived from an EMBL/GenBank/DDBJ whole genome shotgun (WGS) entry which is preliminary data.</text>
</comment>
<feature type="compositionally biased region" description="Basic and acidic residues" evidence="1">
    <location>
        <begin position="42"/>
        <end position="55"/>
    </location>
</feature>
<name>A0A7J8YVI9_GOSAI</name>
<feature type="region of interest" description="Disordered" evidence="1">
    <location>
        <begin position="28"/>
        <end position="57"/>
    </location>
</feature>
<organism evidence="2 3">
    <name type="scientific">Gossypium aridum</name>
    <name type="common">American cotton</name>
    <name type="synonym">Erioxylum aridum</name>
    <dbReference type="NCBI Taxonomy" id="34290"/>
    <lineage>
        <taxon>Eukaryota</taxon>
        <taxon>Viridiplantae</taxon>
        <taxon>Streptophyta</taxon>
        <taxon>Embryophyta</taxon>
        <taxon>Tracheophyta</taxon>
        <taxon>Spermatophyta</taxon>
        <taxon>Magnoliopsida</taxon>
        <taxon>eudicotyledons</taxon>
        <taxon>Gunneridae</taxon>
        <taxon>Pentapetalae</taxon>
        <taxon>rosids</taxon>
        <taxon>malvids</taxon>
        <taxon>Malvales</taxon>
        <taxon>Malvaceae</taxon>
        <taxon>Malvoideae</taxon>
        <taxon>Gossypium</taxon>
    </lineage>
</organism>